<sequence>MPTTFNRRQVLAALAGTPVFAHAAAYPSRPVKLVVGSPPGGPSDFLARTYADNLGPLLGQSFLVDNKPGASGTLAAEGAAKAAPDGHTLLVSGPASVSVAPHLFPKLGYDPERDFIPINMLGAGAFVIVSHPSLPVKTMAELIAYAKANPGRITYGSGGNGSSGHLATELLSTVAGIKMLHVPYKGDGQAVNDLLAGQIQLMVTAPNVPAANVKAGKLRLLAVTTRERVASMPDTPTVHESGLRDFEYLGWIVTFAPAGTPKAVIEQLSAAWNKVRNTPTVRQRLEDLAMVAPDRLVSGEPLATFLRAESARLGKVIRDAGIKYE</sequence>
<dbReference type="InterPro" id="IPR042100">
    <property type="entry name" value="Bug_dom1"/>
</dbReference>
<dbReference type="PANTHER" id="PTHR42928:SF5">
    <property type="entry name" value="BLR1237 PROTEIN"/>
    <property type="match status" value="1"/>
</dbReference>
<dbReference type="Gene3D" id="3.40.190.150">
    <property type="entry name" value="Bordetella uptake gene, domain 1"/>
    <property type="match status" value="1"/>
</dbReference>
<dbReference type="RefSeq" id="WP_187082814.1">
    <property type="nucleotide sequence ID" value="NZ_JACORU010000006.1"/>
</dbReference>
<name>A0A923MC48_9BURK</name>
<keyword evidence="4" id="KW-1185">Reference proteome</keyword>
<evidence type="ECO:0000256" key="1">
    <source>
        <dbReference type="ARBA" id="ARBA00006987"/>
    </source>
</evidence>
<dbReference type="Proteomes" id="UP000596827">
    <property type="component" value="Unassembled WGS sequence"/>
</dbReference>
<comment type="similarity">
    <text evidence="1">Belongs to the UPF0065 (bug) family.</text>
</comment>
<evidence type="ECO:0000313" key="4">
    <source>
        <dbReference type="Proteomes" id="UP000596827"/>
    </source>
</evidence>
<proteinExistence type="inferred from homology"/>
<dbReference type="AlphaFoldDB" id="A0A923MC48"/>
<evidence type="ECO:0000256" key="2">
    <source>
        <dbReference type="SAM" id="SignalP"/>
    </source>
</evidence>
<accession>A0A923MC48</accession>
<dbReference type="PIRSF" id="PIRSF017082">
    <property type="entry name" value="YflP"/>
    <property type="match status" value="1"/>
</dbReference>
<reference evidence="3" key="1">
    <citation type="submission" date="2020-08" db="EMBL/GenBank/DDBJ databases">
        <title>Ramlibacter sp. GTP1 16S ribosomal RNA gene genome sequencing and assembly.</title>
        <authorList>
            <person name="Kang M."/>
        </authorList>
    </citation>
    <scope>NUCLEOTIDE SEQUENCE</scope>
    <source>
        <strain evidence="3">GTP1</strain>
    </source>
</reference>
<gene>
    <name evidence="3" type="ORF">H8R02_17850</name>
</gene>
<dbReference type="SUPFAM" id="SSF53850">
    <property type="entry name" value="Periplasmic binding protein-like II"/>
    <property type="match status" value="1"/>
</dbReference>
<feature type="signal peptide" evidence="2">
    <location>
        <begin position="1"/>
        <end position="23"/>
    </location>
</feature>
<dbReference type="Pfam" id="PF03401">
    <property type="entry name" value="TctC"/>
    <property type="match status" value="1"/>
</dbReference>
<dbReference type="InterPro" id="IPR005064">
    <property type="entry name" value="BUG"/>
</dbReference>
<feature type="chain" id="PRO_5037023228" evidence="2">
    <location>
        <begin position="24"/>
        <end position="325"/>
    </location>
</feature>
<dbReference type="CDD" id="cd07012">
    <property type="entry name" value="PBP2_Bug_TTT"/>
    <property type="match status" value="1"/>
</dbReference>
<protein>
    <submittedName>
        <fullName evidence="3">Tripartite tricarboxylate transporter substrate binding protein</fullName>
    </submittedName>
</protein>
<organism evidence="3 4">
    <name type="scientific">Ramlibacter albus</name>
    <dbReference type="NCBI Taxonomy" id="2079448"/>
    <lineage>
        <taxon>Bacteria</taxon>
        <taxon>Pseudomonadati</taxon>
        <taxon>Pseudomonadota</taxon>
        <taxon>Betaproteobacteria</taxon>
        <taxon>Burkholderiales</taxon>
        <taxon>Comamonadaceae</taxon>
        <taxon>Ramlibacter</taxon>
    </lineage>
</organism>
<dbReference type="PANTHER" id="PTHR42928">
    <property type="entry name" value="TRICARBOXYLATE-BINDING PROTEIN"/>
    <property type="match status" value="1"/>
</dbReference>
<dbReference type="Gene3D" id="3.40.190.10">
    <property type="entry name" value="Periplasmic binding protein-like II"/>
    <property type="match status" value="1"/>
</dbReference>
<evidence type="ECO:0000313" key="3">
    <source>
        <dbReference type="EMBL" id="MBC5766337.1"/>
    </source>
</evidence>
<keyword evidence="2" id="KW-0732">Signal</keyword>
<comment type="caution">
    <text evidence="3">The sequence shown here is derived from an EMBL/GenBank/DDBJ whole genome shotgun (WGS) entry which is preliminary data.</text>
</comment>
<dbReference type="EMBL" id="JACORU010000006">
    <property type="protein sequence ID" value="MBC5766337.1"/>
    <property type="molecule type" value="Genomic_DNA"/>
</dbReference>